<comment type="similarity">
    <text evidence="5">Belongs to the ESV1 family.</text>
</comment>
<proteinExistence type="inferred from homology"/>
<keyword evidence="9" id="KW-1185">Reference proteome</keyword>
<dbReference type="GO" id="GO:0009570">
    <property type="term" value="C:chloroplast stroma"/>
    <property type="evidence" value="ECO:0007669"/>
    <property type="project" value="UniProtKB-SubCell"/>
</dbReference>
<dbReference type="EnsemblPlants" id="Pp3c25_530V3.2">
    <property type="protein sequence ID" value="Pp3c25_530V3.2"/>
    <property type="gene ID" value="Pp3c25_530"/>
</dbReference>
<evidence type="ECO:0000313" key="8">
    <source>
        <dbReference type="EnsemblPlants" id="Pp3c25_530V3.1"/>
    </source>
</evidence>
<dbReference type="STRING" id="3218.A0A2K1IDA2"/>
<evidence type="ECO:0000256" key="4">
    <source>
        <dbReference type="ARBA" id="ARBA00022946"/>
    </source>
</evidence>
<dbReference type="PANTHER" id="PTHR34113">
    <property type="entry name" value="INACTIVE PURPLE ACID PHOSPHATASE-LIKE PROTEIN"/>
    <property type="match status" value="1"/>
</dbReference>
<feature type="region of interest" description="Disordered" evidence="6">
    <location>
        <begin position="202"/>
        <end position="227"/>
    </location>
</feature>
<evidence type="ECO:0000313" key="9">
    <source>
        <dbReference type="Proteomes" id="UP000006727"/>
    </source>
</evidence>
<keyword evidence="4" id="KW-0809">Transit peptide</keyword>
<evidence type="ECO:0000256" key="6">
    <source>
        <dbReference type="SAM" id="MobiDB-lite"/>
    </source>
</evidence>
<dbReference type="OMA" id="CHAHELE"/>
<evidence type="ECO:0000256" key="3">
    <source>
        <dbReference type="ARBA" id="ARBA00022640"/>
    </source>
</evidence>
<dbReference type="GO" id="GO:2000904">
    <property type="term" value="P:regulation of starch metabolic process"/>
    <property type="evidence" value="ECO:0000318"/>
    <property type="project" value="GO_Central"/>
</dbReference>
<dbReference type="OrthoDB" id="343842at2759"/>
<feature type="region of interest" description="Disordered" evidence="6">
    <location>
        <begin position="70"/>
        <end position="92"/>
    </location>
</feature>
<dbReference type="PaxDb" id="3218-PP1S215_5V6.1"/>
<dbReference type="EMBL" id="ABEU02000025">
    <property type="protein sequence ID" value="PNR27252.1"/>
    <property type="molecule type" value="Genomic_DNA"/>
</dbReference>
<dbReference type="KEGG" id="ppp:112277332"/>
<dbReference type="FunCoup" id="A0A2K1IDA2">
    <property type="interactions" value="729"/>
</dbReference>
<comment type="subcellular location">
    <subcellularLocation>
        <location evidence="1">Plastid</location>
        <location evidence="1">Chloroplast stroma</location>
    </subcellularLocation>
</comment>
<protein>
    <submittedName>
        <fullName evidence="7 8">Uncharacterized protein</fullName>
    </submittedName>
</protein>
<evidence type="ECO:0000256" key="5">
    <source>
        <dbReference type="ARBA" id="ARBA00038237"/>
    </source>
</evidence>
<feature type="compositionally biased region" description="Basic and acidic residues" evidence="6">
    <location>
        <begin position="80"/>
        <end position="90"/>
    </location>
</feature>
<dbReference type="RefSeq" id="XP_024365268.1">
    <property type="nucleotide sequence ID" value="XM_024509500.2"/>
</dbReference>
<evidence type="ECO:0000256" key="2">
    <source>
        <dbReference type="ARBA" id="ARBA00022528"/>
    </source>
</evidence>
<reference evidence="7 9" key="1">
    <citation type="journal article" date="2008" name="Science">
        <title>The Physcomitrella genome reveals evolutionary insights into the conquest of land by plants.</title>
        <authorList>
            <person name="Rensing S."/>
            <person name="Lang D."/>
            <person name="Zimmer A."/>
            <person name="Terry A."/>
            <person name="Salamov A."/>
            <person name="Shapiro H."/>
            <person name="Nishiyama T."/>
            <person name="Perroud P.-F."/>
            <person name="Lindquist E."/>
            <person name="Kamisugi Y."/>
            <person name="Tanahashi T."/>
            <person name="Sakakibara K."/>
            <person name="Fujita T."/>
            <person name="Oishi K."/>
            <person name="Shin-I T."/>
            <person name="Kuroki Y."/>
            <person name="Toyoda A."/>
            <person name="Suzuki Y."/>
            <person name="Hashimoto A."/>
            <person name="Yamaguchi K."/>
            <person name="Sugano A."/>
            <person name="Kohara Y."/>
            <person name="Fujiyama A."/>
            <person name="Anterola A."/>
            <person name="Aoki S."/>
            <person name="Ashton N."/>
            <person name="Barbazuk W.B."/>
            <person name="Barker E."/>
            <person name="Bennetzen J."/>
            <person name="Bezanilla M."/>
            <person name="Blankenship R."/>
            <person name="Cho S.H."/>
            <person name="Dutcher S."/>
            <person name="Estelle M."/>
            <person name="Fawcett J.A."/>
            <person name="Gundlach H."/>
            <person name="Hanada K."/>
            <person name="Heyl A."/>
            <person name="Hicks K.A."/>
            <person name="Hugh J."/>
            <person name="Lohr M."/>
            <person name="Mayer K."/>
            <person name="Melkozernov A."/>
            <person name="Murata T."/>
            <person name="Nelson D."/>
            <person name="Pils B."/>
            <person name="Prigge M."/>
            <person name="Reiss B."/>
            <person name="Renner T."/>
            <person name="Rombauts S."/>
            <person name="Rushton P."/>
            <person name="Sanderfoot A."/>
            <person name="Schween G."/>
            <person name="Shiu S.-H."/>
            <person name="Stueber K."/>
            <person name="Theodoulou F.L."/>
            <person name="Tu H."/>
            <person name="Van de Peer Y."/>
            <person name="Verrier P.J."/>
            <person name="Waters E."/>
            <person name="Wood A."/>
            <person name="Yang L."/>
            <person name="Cove D."/>
            <person name="Cuming A."/>
            <person name="Hasebe M."/>
            <person name="Lucas S."/>
            <person name="Mishler D.B."/>
            <person name="Reski R."/>
            <person name="Grigoriev I."/>
            <person name="Quatrano R.S."/>
            <person name="Boore J.L."/>
        </authorList>
    </citation>
    <scope>NUCLEOTIDE SEQUENCE [LARGE SCALE GENOMIC DNA]</scope>
    <source>
        <strain evidence="8 9">cv. Gransden 2004</strain>
    </source>
</reference>
<keyword evidence="3" id="KW-0934">Plastid</keyword>
<dbReference type="InterPro" id="IPR052495">
    <property type="entry name" value="Alpha-glucan_binding_chloro"/>
</dbReference>
<dbReference type="PANTHER" id="PTHR34113:SF2">
    <property type="entry name" value="PROTEIN LIKE EARLY STARVATION, CHLOROPLASTIC"/>
    <property type="match status" value="1"/>
</dbReference>
<organism evidence="7">
    <name type="scientific">Physcomitrium patens</name>
    <name type="common">Spreading-leaved earth moss</name>
    <name type="synonym">Physcomitrella patens</name>
    <dbReference type="NCBI Taxonomy" id="3218"/>
    <lineage>
        <taxon>Eukaryota</taxon>
        <taxon>Viridiplantae</taxon>
        <taxon>Streptophyta</taxon>
        <taxon>Embryophyta</taxon>
        <taxon>Bryophyta</taxon>
        <taxon>Bryophytina</taxon>
        <taxon>Bryopsida</taxon>
        <taxon>Funariidae</taxon>
        <taxon>Funariales</taxon>
        <taxon>Funariaceae</taxon>
        <taxon>Physcomitrium</taxon>
    </lineage>
</organism>
<dbReference type="Gramene" id="Pp3c25_530V3.1">
    <property type="protein sequence ID" value="Pp3c25_530V3.1"/>
    <property type="gene ID" value="Pp3c25_530"/>
</dbReference>
<dbReference type="AlphaFoldDB" id="A0A2K1IDA2"/>
<dbReference type="Proteomes" id="UP000006727">
    <property type="component" value="Chromosome 25"/>
</dbReference>
<keyword evidence="2" id="KW-0150">Chloroplast</keyword>
<feature type="region of interest" description="Disordered" evidence="6">
    <location>
        <begin position="162"/>
        <end position="183"/>
    </location>
</feature>
<dbReference type="Gramene" id="Pp3c25_530V3.2">
    <property type="protein sequence ID" value="Pp3c25_530V3.2"/>
    <property type="gene ID" value="Pp3c25_530"/>
</dbReference>
<sequence length="627" mass="70420">MANVWCVQNGVQGLRSYCGYGKVGAIVVGKSQSLLGARRNRGFCKLGLRIACTARPADMEAGNVEWLDIPKQGGVGGDEETTRDRKEQENLQKQGVQIAASKGSGVLDLPAQSDVDQRRREQQFASILQVPREERDRVQKIEVLTRAAAALAAVDALLASNPARKAPPKPEVPAPRSSSSPQWVTTSTVAVKLPALQQRPLSSDDLSEITSGTGSTLGAAATPGPDFWTWVPPPDTRKPEDVLPPKMNMRADLPKSMPKFTEKERTPEENLDLPLQREVQDLPKELPLVFQSRSVPSLPPLQSLLEVEKEKTGEQQVTHEALNEASLQIPESVTETVSAMKQGMQTAGQDASDTSGVHEDGSRWWKETGVENRANGVTCTWTVMRGVSADGSVEWEEKFWEAADAYDFKELGAEKSGRDASGGVWREFWQESMWQDATTGLMHIQKSADKWAKDGHGGQWHEKWMEKYDASGRAEKWADKWSQIDLTTPLEPGHAHVWHERWGEEYDGQGGSMKYTDKWAERLESGGGWTKWGDKWDERFDQNGHGVKQGETWWEGLHGERWNRTWGEGHNGSGWVHKYGQSSSGEHWDTHSQEETFYDRYPHFGFRECFENSRELRRVGKKRRRHL</sequence>
<gene>
    <name evidence="8" type="primary">LOC112277332</name>
    <name evidence="7" type="ORF">PHYPA_029404</name>
</gene>
<evidence type="ECO:0000313" key="7">
    <source>
        <dbReference type="EMBL" id="PNR27252.1"/>
    </source>
</evidence>
<accession>A0A2K1IDA2</accession>
<dbReference type="GeneID" id="112277332"/>
<evidence type="ECO:0000256" key="1">
    <source>
        <dbReference type="ARBA" id="ARBA00004470"/>
    </source>
</evidence>
<reference evidence="7 9" key="2">
    <citation type="journal article" date="2018" name="Plant J.">
        <title>The Physcomitrella patens chromosome-scale assembly reveals moss genome structure and evolution.</title>
        <authorList>
            <person name="Lang D."/>
            <person name="Ullrich K.K."/>
            <person name="Murat F."/>
            <person name="Fuchs J."/>
            <person name="Jenkins J."/>
            <person name="Haas F.B."/>
            <person name="Piednoel M."/>
            <person name="Gundlach H."/>
            <person name="Van Bel M."/>
            <person name="Meyberg R."/>
            <person name="Vives C."/>
            <person name="Morata J."/>
            <person name="Symeonidi A."/>
            <person name="Hiss M."/>
            <person name="Muchero W."/>
            <person name="Kamisugi Y."/>
            <person name="Saleh O."/>
            <person name="Blanc G."/>
            <person name="Decker E.L."/>
            <person name="van Gessel N."/>
            <person name="Grimwood J."/>
            <person name="Hayes R.D."/>
            <person name="Graham S.W."/>
            <person name="Gunter L.E."/>
            <person name="McDaniel S.F."/>
            <person name="Hoernstein S.N.W."/>
            <person name="Larsson A."/>
            <person name="Li F.W."/>
            <person name="Perroud P.F."/>
            <person name="Phillips J."/>
            <person name="Ranjan P."/>
            <person name="Rokshar D.S."/>
            <person name="Rothfels C.J."/>
            <person name="Schneider L."/>
            <person name="Shu S."/>
            <person name="Stevenson D.W."/>
            <person name="Thummler F."/>
            <person name="Tillich M."/>
            <person name="Villarreal Aguilar J.C."/>
            <person name="Widiez T."/>
            <person name="Wong G.K."/>
            <person name="Wymore A."/>
            <person name="Zhang Y."/>
            <person name="Zimmer A.D."/>
            <person name="Quatrano R.S."/>
            <person name="Mayer K.F.X."/>
            <person name="Goodstein D."/>
            <person name="Casacuberta J.M."/>
            <person name="Vandepoele K."/>
            <person name="Reski R."/>
            <person name="Cuming A.C."/>
            <person name="Tuskan G.A."/>
            <person name="Maumus F."/>
            <person name="Salse J."/>
            <person name="Schmutz J."/>
            <person name="Rensing S.A."/>
        </authorList>
    </citation>
    <scope>NUCLEOTIDE SEQUENCE [LARGE SCALE GENOMIC DNA]</scope>
    <source>
        <strain evidence="8 9">cv. Gransden 2004</strain>
    </source>
</reference>
<dbReference type="GO" id="GO:0005982">
    <property type="term" value="P:starch metabolic process"/>
    <property type="evidence" value="ECO:0000318"/>
    <property type="project" value="GO_Central"/>
</dbReference>
<dbReference type="EnsemblPlants" id="Pp3c25_530V3.1">
    <property type="protein sequence ID" value="Pp3c25_530V3.1"/>
    <property type="gene ID" value="Pp3c25_530"/>
</dbReference>
<reference evidence="8" key="3">
    <citation type="submission" date="2020-12" db="UniProtKB">
        <authorList>
            <consortium name="EnsemblPlants"/>
        </authorList>
    </citation>
    <scope>IDENTIFICATION</scope>
</reference>
<name>A0A2K1IDA2_PHYPA</name>